<evidence type="ECO:0000313" key="11">
    <source>
        <dbReference type="Proteomes" id="UP000239872"/>
    </source>
</evidence>
<organism evidence="10 11">
    <name type="scientific">Flavipsychrobacter stenotrophus</name>
    <dbReference type="NCBI Taxonomy" id="2077091"/>
    <lineage>
        <taxon>Bacteria</taxon>
        <taxon>Pseudomonadati</taxon>
        <taxon>Bacteroidota</taxon>
        <taxon>Chitinophagia</taxon>
        <taxon>Chitinophagales</taxon>
        <taxon>Chitinophagaceae</taxon>
        <taxon>Flavipsychrobacter</taxon>
    </lineage>
</organism>
<dbReference type="GO" id="GO:0015344">
    <property type="term" value="F:siderophore uptake transmembrane transporter activity"/>
    <property type="evidence" value="ECO:0007669"/>
    <property type="project" value="TreeGrafter"/>
</dbReference>
<keyword evidence="4 8" id="KW-0812">Transmembrane</keyword>
<protein>
    <recommendedName>
        <fullName evidence="9">TonB-dependent receptor plug domain-containing protein</fullName>
    </recommendedName>
</protein>
<dbReference type="Gene3D" id="2.40.170.20">
    <property type="entry name" value="TonB-dependent receptor, beta-barrel domain"/>
    <property type="match status" value="1"/>
</dbReference>
<evidence type="ECO:0000256" key="7">
    <source>
        <dbReference type="ARBA" id="ARBA00023237"/>
    </source>
</evidence>
<reference evidence="10 11" key="1">
    <citation type="submission" date="2018-01" db="EMBL/GenBank/DDBJ databases">
        <title>A novel member of the phylum Bacteroidetes isolated from glacier ice.</title>
        <authorList>
            <person name="Liu Q."/>
            <person name="Xin Y.-H."/>
        </authorList>
    </citation>
    <scope>NUCLEOTIDE SEQUENCE [LARGE SCALE GENOMIC DNA]</scope>
    <source>
        <strain evidence="10 11">RB1R16</strain>
    </source>
</reference>
<name>A0A2S7SVX1_9BACT</name>
<keyword evidence="7 8" id="KW-0998">Cell outer membrane</keyword>
<keyword evidence="5" id="KW-0732">Signal</keyword>
<feature type="domain" description="TonB-dependent receptor plug" evidence="9">
    <location>
        <begin position="71"/>
        <end position="172"/>
    </location>
</feature>
<dbReference type="AlphaFoldDB" id="A0A2S7SVX1"/>
<dbReference type="GO" id="GO:0009279">
    <property type="term" value="C:cell outer membrane"/>
    <property type="evidence" value="ECO:0007669"/>
    <property type="project" value="UniProtKB-SubCell"/>
</dbReference>
<evidence type="ECO:0000256" key="5">
    <source>
        <dbReference type="ARBA" id="ARBA00022729"/>
    </source>
</evidence>
<dbReference type="PROSITE" id="PS52016">
    <property type="entry name" value="TONB_DEPENDENT_REC_3"/>
    <property type="match status" value="1"/>
</dbReference>
<dbReference type="InterPro" id="IPR012910">
    <property type="entry name" value="Plug_dom"/>
</dbReference>
<evidence type="ECO:0000256" key="6">
    <source>
        <dbReference type="ARBA" id="ARBA00023136"/>
    </source>
</evidence>
<evidence type="ECO:0000256" key="3">
    <source>
        <dbReference type="ARBA" id="ARBA00022452"/>
    </source>
</evidence>
<gene>
    <name evidence="10" type="ORF">CJD36_012300</name>
</gene>
<keyword evidence="6 8" id="KW-0472">Membrane</keyword>
<keyword evidence="11" id="KW-1185">Reference proteome</keyword>
<dbReference type="InterPro" id="IPR036942">
    <property type="entry name" value="Beta-barrel_TonB_sf"/>
</dbReference>
<sequence>MKRILLTYIFTLLAILSYGQHKPVDIIKDTSDLSNLSIEELSKMKSRYAATDMEKTISLAIEAASRKPLTMRKSPSIISVITEEEIERSGARDLMDIIALIPGMEFNVDVEGVVALSFRGLWSNEGNISLQINGMEVNEIAYASLQFGNHYQVSQIKKIEIIRGPGSAIYGGCAEYAVINIITKKGEDLKGAAINTNIGQTAETYSRQEIGLSVGDKIKDLSYSFSGMVARAQRSNGTYTDVYNNSYKMPGNADLKANYFNIGMKYKNLSVQFIYDNYQTTNRDNILGIMSRPYSMNFLSGMTQVKYNKQLNKKLQLQLKLDHKYSEPWTFTGQPALIDSEYGSYRLIANTYKANIGILWDPLYWMNVNCGIEGYNDRGHLTMNQVFRTDSTNEVSYMNYAPFTQILMKTPYANITVGARYDISTAFGSAFNPRLGITKKVGIFNFKLLYASSFRAPAIESIQYGVDNMKLKPERSNTLEFEASVKMRKDMYLSVNFFDITTTDAIRYFVKTDSVITGFPDGYRNSDKKIGSQGVEVEYRYKSSFGFINLAYSYYTIRNKSVDDANMVPGNKSMTLGTAQNKLTVLASINVGKKLFISPSVNFIDKRFGYSSVDANENGILTEYKPQLLLNAYLGSSNLVKNCSLGLGISNITNERIIYPQAYSSLHAPLPGMGRDLYLKVNYKLPFNQKQQDQ</sequence>
<dbReference type="Proteomes" id="UP000239872">
    <property type="component" value="Unassembled WGS sequence"/>
</dbReference>
<dbReference type="GO" id="GO:0044718">
    <property type="term" value="P:siderophore transmembrane transport"/>
    <property type="evidence" value="ECO:0007669"/>
    <property type="project" value="TreeGrafter"/>
</dbReference>
<keyword evidence="2 8" id="KW-0813">Transport</keyword>
<dbReference type="SUPFAM" id="SSF56935">
    <property type="entry name" value="Porins"/>
    <property type="match status" value="1"/>
</dbReference>
<dbReference type="Pfam" id="PF07715">
    <property type="entry name" value="Plug"/>
    <property type="match status" value="1"/>
</dbReference>
<evidence type="ECO:0000259" key="9">
    <source>
        <dbReference type="Pfam" id="PF07715"/>
    </source>
</evidence>
<evidence type="ECO:0000256" key="4">
    <source>
        <dbReference type="ARBA" id="ARBA00022692"/>
    </source>
</evidence>
<dbReference type="InterPro" id="IPR039426">
    <property type="entry name" value="TonB-dep_rcpt-like"/>
</dbReference>
<keyword evidence="3 8" id="KW-1134">Transmembrane beta strand</keyword>
<comment type="similarity">
    <text evidence="8">Belongs to the TonB-dependent receptor family.</text>
</comment>
<dbReference type="OrthoDB" id="9782587at2"/>
<evidence type="ECO:0000313" key="10">
    <source>
        <dbReference type="EMBL" id="PQJ10745.1"/>
    </source>
</evidence>
<evidence type="ECO:0000256" key="1">
    <source>
        <dbReference type="ARBA" id="ARBA00004571"/>
    </source>
</evidence>
<dbReference type="Gene3D" id="2.170.130.10">
    <property type="entry name" value="TonB-dependent receptor, plug domain"/>
    <property type="match status" value="1"/>
</dbReference>
<comment type="subcellular location">
    <subcellularLocation>
        <location evidence="1 8">Cell outer membrane</location>
        <topology evidence="1 8">Multi-pass membrane protein</topology>
    </subcellularLocation>
</comment>
<evidence type="ECO:0000256" key="2">
    <source>
        <dbReference type="ARBA" id="ARBA00022448"/>
    </source>
</evidence>
<dbReference type="RefSeq" id="WP_105039472.1">
    <property type="nucleotide sequence ID" value="NZ_PPSL01000003.1"/>
</dbReference>
<dbReference type="InterPro" id="IPR037066">
    <property type="entry name" value="Plug_dom_sf"/>
</dbReference>
<dbReference type="PANTHER" id="PTHR30069:SF29">
    <property type="entry name" value="HEMOGLOBIN AND HEMOGLOBIN-HAPTOGLOBIN-BINDING PROTEIN 1-RELATED"/>
    <property type="match status" value="1"/>
</dbReference>
<comment type="caution">
    <text evidence="10">The sequence shown here is derived from an EMBL/GenBank/DDBJ whole genome shotgun (WGS) entry which is preliminary data.</text>
</comment>
<proteinExistence type="inferred from homology"/>
<evidence type="ECO:0000256" key="8">
    <source>
        <dbReference type="PROSITE-ProRule" id="PRU01360"/>
    </source>
</evidence>
<dbReference type="PANTHER" id="PTHR30069">
    <property type="entry name" value="TONB-DEPENDENT OUTER MEMBRANE RECEPTOR"/>
    <property type="match status" value="1"/>
</dbReference>
<accession>A0A2S7SVX1</accession>
<dbReference type="EMBL" id="PPSL01000003">
    <property type="protein sequence ID" value="PQJ10745.1"/>
    <property type="molecule type" value="Genomic_DNA"/>
</dbReference>